<evidence type="ECO:0000313" key="3">
    <source>
        <dbReference type="Proteomes" id="UP000032046"/>
    </source>
</evidence>
<organism evidence="2 3">
    <name type="scientific">Prevotella pectinovora</name>
    <dbReference type="NCBI Taxonomy" id="1602169"/>
    <lineage>
        <taxon>Bacteria</taxon>
        <taxon>Pseudomonadati</taxon>
        <taxon>Bacteroidota</taxon>
        <taxon>Bacteroidia</taxon>
        <taxon>Bacteroidales</taxon>
        <taxon>Prevotellaceae</taxon>
        <taxon>Prevotella</taxon>
    </lineage>
</organism>
<evidence type="ECO:0000313" key="2">
    <source>
        <dbReference type="EMBL" id="KIP62745.1"/>
    </source>
</evidence>
<dbReference type="RefSeq" id="WP_042518878.1">
    <property type="nucleotide sequence ID" value="NZ_JXQK01000051.1"/>
</dbReference>
<feature type="region of interest" description="Disordered" evidence="1">
    <location>
        <begin position="1"/>
        <end position="20"/>
    </location>
</feature>
<name>A0A0D0I623_9BACT</name>
<comment type="caution">
    <text evidence="2">The sequence shown here is derived from an EMBL/GenBank/DDBJ whole genome shotgun (WGS) entry which is preliminary data.</text>
</comment>
<dbReference type="Proteomes" id="UP000032046">
    <property type="component" value="Unassembled WGS sequence"/>
</dbReference>
<protein>
    <submittedName>
        <fullName evidence="2">Uncharacterized protein</fullName>
    </submittedName>
</protein>
<accession>A0A0D0I623</accession>
<reference evidence="2 3" key="1">
    <citation type="submission" date="2015-01" db="EMBL/GenBank/DDBJ databases">
        <title>Comparative genomics of non-oral Prevotella species.</title>
        <authorList>
            <person name="Accetto T."/>
            <person name="Nograsek B."/>
            <person name="Avgustin G."/>
        </authorList>
    </citation>
    <scope>NUCLEOTIDE SEQUENCE [LARGE SCALE GENOMIC DNA]</scope>
    <source>
        <strain evidence="2 3">P5-119</strain>
    </source>
</reference>
<gene>
    <name evidence="2" type="ORF">ST44_05845</name>
</gene>
<proteinExistence type="predicted"/>
<dbReference type="EMBL" id="JXQK01000051">
    <property type="protein sequence ID" value="KIP62745.1"/>
    <property type="molecule type" value="Genomic_DNA"/>
</dbReference>
<sequence length="458" mass="53666">MEITTSTSTQRFSHKPTHEEKKNLHFEVKTITVEQLYHHVINGGAFNNIYDLKGTFMFKGKGIKTDHYIGTQTINIDLDHQTETMEKCYGRVTDRPTICYTTSSNGKVNEKTGIVEYAYRFIYVLDTILQGKESYKELYNLICTRNRLNYDQRASNPYQNMFGCANCESRYTAKVYSVNKFGLEHQTTINNNQEVKKCKSNNMATTPQHNIIGSAPFIDKHFYDDFQAQDFKTIISKYKDRLRNVQMSRIPFVSDDEMMIELPTDFYEIRRLFEVKGKDKGRCKRVVYGQHRKRKLFHNLMIRRLITEDLSPTELLYDLCYEMEYYIDNTNTAHPITKRDLLSIVGSAMEADLDTFRQSYKRPRERMVNRRYAERHGMTKRAVANKANAERHRVKKEELYARIGELYDCSLGNKENLAILAEYGIDISIDTLKRFKKENGLTRKYAKRRSSKSESDAA</sequence>
<feature type="compositionally biased region" description="Polar residues" evidence="1">
    <location>
        <begin position="1"/>
        <end position="11"/>
    </location>
</feature>
<evidence type="ECO:0000256" key="1">
    <source>
        <dbReference type="SAM" id="MobiDB-lite"/>
    </source>
</evidence>
<keyword evidence="3" id="KW-1185">Reference proteome</keyword>
<dbReference type="AlphaFoldDB" id="A0A0D0I623"/>